<feature type="domain" description="PAS" evidence="5">
    <location>
        <begin position="108"/>
        <end position="152"/>
    </location>
</feature>
<accession>A0ABW7P4V0</accession>
<dbReference type="InterPro" id="IPR004089">
    <property type="entry name" value="MCPsignal_dom"/>
</dbReference>
<dbReference type="PANTHER" id="PTHR32089:SF112">
    <property type="entry name" value="LYSOZYME-LIKE PROTEIN-RELATED"/>
    <property type="match status" value="1"/>
</dbReference>
<dbReference type="Pfam" id="PF08447">
    <property type="entry name" value="PAS_3"/>
    <property type="match status" value="1"/>
</dbReference>
<comment type="caution">
    <text evidence="7">The sequence shown here is derived from an EMBL/GenBank/DDBJ whole genome shotgun (WGS) entry which is preliminary data.</text>
</comment>
<dbReference type="InterPro" id="IPR035965">
    <property type="entry name" value="PAS-like_dom_sf"/>
</dbReference>
<reference evidence="7 8" key="1">
    <citation type="submission" date="2024-08" db="EMBL/GenBank/DDBJ databases">
        <title>Oceanimonas smirnovii Genome sequencing and assembly.</title>
        <authorList>
            <person name="Tang B."/>
        </authorList>
    </citation>
    <scope>NUCLEOTIDE SEQUENCE [LARGE SCALE GENOMIC DNA]</scope>
    <source>
        <strain evidence="7 8">OS2020-119</strain>
    </source>
</reference>
<dbReference type="Gene3D" id="3.30.450.20">
    <property type="entry name" value="PAS domain"/>
    <property type="match status" value="2"/>
</dbReference>
<dbReference type="EMBL" id="JBGFTR010000032">
    <property type="protein sequence ID" value="MFH7566503.1"/>
    <property type="molecule type" value="Genomic_DNA"/>
</dbReference>
<dbReference type="InterPro" id="IPR000700">
    <property type="entry name" value="PAS-assoc_C"/>
</dbReference>
<dbReference type="CDD" id="cd00130">
    <property type="entry name" value="PAS"/>
    <property type="match status" value="1"/>
</dbReference>
<evidence type="ECO:0000313" key="8">
    <source>
        <dbReference type="Proteomes" id="UP001610706"/>
    </source>
</evidence>
<keyword evidence="8" id="KW-1185">Reference proteome</keyword>
<dbReference type="SUPFAM" id="SSF58104">
    <property type="entry name" value="Methyl-accepting chemotaxis protein (MCP) signaling domain"/>
    <property type="match status" value="1"/>
</dbReference>
<dbReference type="Pfam" id="PF00015">
    <property type="entry name" value="MCPsignal"/>
    <property type="match status" value="1"/>
</dbReference>
<feature type="domain" description="PAC" evidence="6">
    <location>
        <begin position="179"/>
        <end position="233"/>
    </location>
</feature>
<evidence type="ECO:0000256" key="3">
    <source>
        <dbReference type="PROSITE-ProRule" id="PRU00284"/>
    </source>
</evidence>
<evidence type="ECO:0000259" key="5">
    <source>
        <dbReference type="PROSITE" id="PS50112"/>
    </source>
</evidence>
<dbReference type="InterPro" id="IPR001610">
    <property type="entry name" value="PAC"/>
</dbReference>
<dbReference type="SMART" id="SM00283">
    <property type="entry name" value="MA"/>
    <property type="match status" value="1"/>
</dbReference>
<dbReference type="SUPFAM" id="SSF55785">
    <property type="entry name" value="PYP-like sensor domain (PAS domain)"/>
    <property type="match status" value="2"/>
</dbReference>
<dbReference type="NCBIfam" id="TIGR00229">
    <property type="entry name" value="sensory_box"/>
    <property type="match status" value="1"/>
</dbReference>
<evidence type="ECO:0000259" key="4">
    <source>
        <dbReference type="PROSITE" id="PS50111"/>
    </source>
</evidence>
<name>A0ABW7P4V0_9GAMM</name>
<evidence type="ECO:0000313" key="7">
    <source>
        <dbReference type="EMBL" id="MFH7566503.1"/>
    </source>
</evidence>
<organism evidence="7 8">
    <name type="scientific">Oceanimonas smirnovii</name>
    <dbReference type="NCBI Taxonomy" id="264574"/>
    <lineage>
        <taxon>Bacteria</taxon>
        <taxon>Pseudomonadati</taxon>
        <taxon>Pseudomonadota</taxon>
        <taxon>Gammaproteobacteria</taxon>
        <taxon>Aeromonadales</taxon>
        <taxon>Aeromonadaceae</taxon>
        <taxon>Oceanimonas</taxon>
    </lineage>
</organism>
<dbReference type="SMART" id="SM00086">
    <property type="entry name" value="PAC"/>
    <property type="match status" value="1"/>
</dbReference>
<evidence type="ECO:0000256" key="1">
    <source>
        <dbReference type="ARBA" id="ARBA00004370"/>
    </source>
</evidence>
<dbReference type="PANTHER" id="PTHR32089">
    <property type="entry name" value="METHYL-ACCEPTING CHEMOTAXIS PROTEIN MCPB"/>
    <property type="match status" value="1"/>
</dbReference>
<feature type="domain" description="Methyl-accepting transducer" evidence="4">
    <location>
        <begin position="232"/>
        <end position="403"/>
    </location>
</feature>
<sequence>GTGAADAAVLSLPALKGRGFPRKIDDLLQQPLTRFLVPAALEKEHCQKMLSAIESGKHWHGAMQMLNQNGDEVWYRTIIQPVAVCGAGEPVLAAYSAEVTRTISRSREKEDMLSALDRSSAVIEFSLDGIILNANANFLNAMGYTRSQIIGKHQQLFCDEQEVHSDAYRQFWQQLRSGEYVSDRFRRLDSRGNMVWLEASYNPIHDEAGELYKVVKFATVITEQVNRELATAETSDIAYDISKATDENTRKGMQVIDATISTMNELSSQMSSASAGISELDSQSQRVAELVSSIRGIADQTNLLALNAAIEAARAGEQGRGFAVVADEVRNLAARTSSVTEEIITMVSENRKLTEQAVILIEESMSRAQQALTLSSDSGNVMRDIQQGARQIVDAVGQFRLNL</sequence>
<dbReference type="PROSITE" id="PS50112">
    <property type="entry name" value="PAS"/>
    <property type="match status" value="1"/>
</dbReference>
<keyword evidence="2 3" id="KW-0807">Transducer</keyword>
<dbReference type="InterPro" id="IPR000014">
    <property type="entry name" value="PAS"/>
</dbReference>
<dbReference type="PROSITE" id="PS50113">
    <property type="entry name" value="PAC"/>
    <property type="match status" value="1"/>
</dbReference>
<evidence type="ECO:0000256" key="2">
    <source>
        <dbReference type="ARBA" id="ARBA00023224"/>
    </source>
</evidence>
<proteinExistence type="predicted"/>
<feature type="non-terminal residue" evidence="7">
    <location>
        <position position="1"/>
    </location>
</feature>
<evidence type="ECO:0000259" key="6">
    <source>
        <dbReference type="PROSITE" id="PS50113"/>
    </source>
</evidence>
<protein>
    <submittedName>
        <fullName evidence="7">Methyl-accepting chemotaxis protein</fullName>
    </submittedName>
</protein>
<dbReference type="Gene3D" id="1.10.287.950">
    <property type="entry name" value="Methyl-accepting chemotaxis protein"/>
    <property type="match status" value="1"/>
</dbReference>
<gene>
    <name evidence="7" type="ORF">AB9R89_14400</name>
</gene>
<dbReference type="InterPro" id="IPR013655">
    <property type="entry name" value="PAS_fold_3"/>
</dbReference>
<dbReference type="Pfam" id="PF13426">
    <property type="entry name" value="PAS_9"/>
    <property type="match status" value="1"/>
</dbReference>
<dbReference type="PROSITE" id="PS50111">
    <property type="entry name" value="CHEMOTAXIS_TRANSDUC_2"/>
    <property type="match status" value="1"/>
</dbReference>
<comment type="subcellular location">
    <subcellularLocation>
        <location evidence="1">Membrane</location>
    </subcellularLocation>
</comment>
<dbReference type="Proteomes" id="UP001610706">
    <property type="component" value="Unassembled WGS sequence"/>
</dbReference>